<dbReference type="Proteomes" id="UP000044841">
    <property type="component" value="Unassembled WGS sequence"/>
</dbReference>
<protein>
    <submittedName>
        <fullName evidence="6">Rhamnogalacturonan acetylesterase</fullName>
    </submittedName>
</protein>
<keyword evidence="2" id="KW-0378">Hydrolase</keyword>
<feature type="transmembrane region" description="Helical" evidence="4">
    <location>
        <begin position="238"/>
        <end position="256"/>
    </location>
</feature>
<dbReference type="EMBL" id="CYGV01000979">
    <property type="protein sequence ID" value="CUA69789.1"/>
    <property type="molecule type" value="Genomic_DNA"/>
</dbReference>
<dbReference type="Pfam" id="PF13472">
    <property type="entry name" value="Lipase_GDSL_2"/>
    <property type="match status" value="1"/>
</dbReference>
<gene>
    <name evidence="6" type="ORF">RSOLAG22IIIB_08708</name>
</gene>
<dbReference type="PANTHER" id="PTHR43695:SF1">
    <property type="entry name" value="RHAMNOGALACTURONAN ACETYLESTERASE"/>
    <property type="match status" value="1"/>
</dbReference>
<evidence type="ECO:0000313" key="6">
    <source>
        <dbReference type="EMBL" id="CUA69789.1"/>
    </source>
</evidence>
<accession>A0A0K6FUQ4</accession>
<evidence type="ECO:0000256" key="3">
    <source>
        <dbReference type="SAM" id="MobiDB-lite"/>
    </source>
</evidence>
<organism evidence="6 7">
    <name type="scientific">Rhizoctonia solani</name>
    <dbReference type="NCBI Taxonomy" id="456999"/>
    <lineage>
        <taxon>Eukaryota</taxon>
        <taxon>Fungi</taxon>
        <taxon>Dikarya</taxon>
        <taxon>Basidiomycota</taxon>
        <taxon>Agaricomycotina</taxon>
        <taxon>Agaricomycetes</taxon>
        <taxon>Cantharellales</taxon>
        <taxon>Ceratobasidiaceae</taxon>
        <taxon>Rhizoctonia</taxon>
    </lineage>
</organism>
<evidence type="ECO:0000256" key="4">
    <source>
        <dbReference type="SAM" id="Phobius"/>
    </source>
</evidence>
<dbReference type="InterPro" id="IPR036514">
    <property type="entry name" value="SGNH_hydro_sf"/>
</dbReference>
<dbReference type="SUPFAM" id="SSF52266">
    <property type="entry name" value="SGNH hydrolase"/>
    <property type="match status" value="1"/>
</dbReference>
<dbReference type="InterPro" id="IPR013830">
    <property type="entry name" value="SGNH_hydro"/>
</dbReference>
<reference evidence="6 7" key="1">
    <citation type="submission" date="2015-07" db="EMBL/GenBank/DDBJ databases">
        <authorList>
            <person name="Noorani M."/>
        </authorList>
    </citation>
    <scope>NUCLEOTIDE SEQUENCE [LARGE SCALE GENOMIC DNA]</scope>
    <source>
        <strain evidence="6">BBA 69670</strain>
    </source>
</reference>
<evidence type="ECO:0000256" key="1">
    <source>
        <dbReference type="ARBA" id="ARBA00008668"/>
    </source>
</evidence>
<dbReference type="AlphaFoldDB" id="A0A0K6FUQ4"/>
<dbReference type="GO" id="GO:0016787">
    <property type="term" value="F:hydrolase activity"/>
    <property type="evidence" value="ECO:0007669"/>
    <property type="project" value="UniProtKB-KW"/>
</dbReference>
<keyword evidence="4" id="KW-1133">Transmembrane helix</keyword>
<feature type="region of interest" description="Disordered" evidence="3">
    <location>
        <begin position="66"/>
        <end position="86"/>
    </location>
</feature>
<feature type="domain" description="SGNH hydrolase-type esterase" evidence="5">
    <location>
        <begin position="8"/>
        <end position="193"/>
    </location>
</feature>
<evidence type="ECO:0000259" key="5">
    <source>
        <dbReference type="Pfam" id="PF13472"/>
    </source>
</evidence>
<dbReference type="InterPro" id="IPR037459">
    <property type="entry name" value="RhgT-like"/>
</dbReference>
<name>A0A0K6FUQ4_9AGAM</name>
<dbReference type="PANTHER" id="PTHR43695">
    <property type="entry name" value="PUTATIVE (AFU_ORTHOLOGUE AFUA_2G17250)-RELATED"/>
    <property type="match status" value="1"/>
</dbReference>
<keyword evidence="7" id="KW-1185">Reference proteome</keyword>
<keyword evidence="4" id="KW-0812">Transmembrane</keyword>
<comment type="similarity">
    <text evidence="1">Belongs to the 'GDSL' lipolytic enzyme family.</text>
</comment>
<sequence length="334" mass="36199">MAFHRAAEGIQGWGVKIPNYLQGITVVNKAVSGSSARTYWRDGKWAAVQNSLKSGDYVVIEFGHNDGGSPSTSDRASVGGEGTNTQTVTLADGDVETVYTWPTYVGRMIDGAKSKGATPIVSAQTPNNPYENSATIVNSPPRFVAYAKNIAAKKGVPYVDHFAACIREYIKLGKSTTESYFPKEHTHTNDAGADQVARAFLCGIKQNRAAGILSQYINPAGKDPRVNQVKSTTIMQTWRRLLILLAVFFTLLQVALGEGAGGMLPEGDGQLDGPVDFTNGEDVMEKLGPVMMNPDGSMSRIGNWKELTKRERATYLKKLAKGKTARVMKSKNEM</sequence>
<proteinExistence type="inferred from homology"/>
<evidence type="ECO:0000256" key="2">
    <source>
        <dbReference type="ARBA" id="ARBA00022801"/>
    </source>
</evidence>
<dbReference type="Gene3D" id="3.40.50.1110">
    <property type="entry name" value="SGNH hydrolase"/>
    <property type="match status" value="1"/>
</dbReference>
<keyword evidence="4" id="KW-0472">Membrane</keyword>
<evidence type="ECO:0000313" key="7">
    <source>
        <dbReference type="Proteomes" id="UP000044841"/>
    </source>
</evidence>